<feature type="region of interest" description="Disordered" evidence="1">
    <location>
        <begin position="289"/>
        <end position="325"/>
    </location>
</feature>
<dbReference type="AlphaFoldDB" id="A0AAW0AIN4"/>
<feature type="compositionally biased region" description="Basic residues" evidence="1">
    <location>
        <begin position="314"/>
        <end position="325"/>
    </location>
</feature>
<proteinExistence type="predicted"/>
<organism evidence="2 3">
    <name type="scientific">Favolaschia claudopus</name>
    <dbReference type="NCBI Taxonomy" id="2862362"/>
    <lineage>
        <taxon>Eukaryota</taxon>
        <taxon>Fungi</taxon>
        <taxon>Dikarya</taxon>
        <taxon>Basidiomycota</taxon>
        <taxon>Agaricomycotina</taxon>
        <taxon>Agaricomycetes</taxon>
        <taxon>Agaricomycetidae</taxon>
        <taxon>Agaricales</taxon>
        <taxon>Marasmiineae</taxon>
        <taxon>Mycenaceae</taxon>
        <taxon>Favolaschia</taxon>
    </lineage>
</organism>
<sequence>MFFPYHNHPTPSCHRRRRSSPVYAPLESPRQDLVKSKQVRNKHEQTAIIDTPSESKYHCYILLLAPRRSSSSHTTKHRTPPNLFDDGAIVCAQPSYFSSSFSASDDAISARPPRLHSTFSFSPYCTFPVPPKGIQIQYGTLTLVSLRRCVTLIDFLRDSFSPLLRRMRARSLSYETTGRPLQRPGYAFVVVGGCGVVDDGDGVRRMVRASAILRRGAGGAVRVGCGCRDGRSSSPLRRSYPPRGDCGAGMPWRRLRRTSAFLNSLRINRDDAVDDERWPCFCFDAPEGEGAAAADEDEDEDDGRGGGNAFVPRMRCRRSQNVRVD</sequence>
<gene>
    <name evidence="2" type="ORF">R3P38DRAFT_1515235</name>
</gene>
<dbReference type="EMBL" id="JAWWNJ010000061">
    <property type="protein sequence ID" value="KAK7013032.1"/>
    <property type="molecule type" value="Genomic_DNA"/>
</dbReference>
<reference evidence="2 3" key="1">
    <citation type="journal article" date="2024" name="J Genomics">
        <title>Draft genome sequencing and assembly of Favolaschia claudopus CIRM-BRFM 2984 isolated from oak limbs.</title>
        <authorList>
            <person name="Navarro D."/>
            <person name="Drula E."/>
            <person name="Chaduli D."/>
            <person name="Cazenave R."/>
            <person name="Ahrendt S."/>
            <person name="Wang J."/>
            <person name="Lipzen A."/>
            <person name="Daum C."/>
            <person name="Barry K."/>
            <person name="Grigoriev I.V."/>
            <person name="Favel A."/>
            <person name="Rosso M.N."/>
            <person name="Martin F."/>
        </authorList>
    </citation>
    <scope>NUCLEOTIDE SEQUENCE [LARGE SCALE GENOMIC DNA]</scope>
    <source>
        <strain evidence="2 3">CIRM-BRFM 2984</strain>
    </source>
</reference>
<evidence type="ECO:0000313" key="3">
    <source>
        <dbReference type="Proteomes" id="UP001362999"/>
    </source>
</evidence>
<comment type="caution">
    <text evidence="2">The sequence shown here is derived from an EMBL/GenBank/DDBJ whole genome shotgun (WGS) entry which is preliminary data.</text>
</comment>
<dbReference type="Proteomes" id="UP001362999">
    <property type="component" value="Unassembled WGS sequence"/>
</dbReference>
<evidence type="ECO:0000256" key="1">
    <source>
        <dbReference type="SAM" id="MobiDB-lite"/>
    </source>
</evidence>
<keyword evidence="3" id="KW-1185">Reference proteome</keyword>
<name>A0AAW0AIN4_9AGAR</name>
<accession>A0AAW0AIN4</accession>
<protein>
    <submittedName>
        <fullName evidence="2">Uncharacterized protein</fullName>
    </submittedName>
</protein>
<feature type="region of interest" description="Disordered" evidence="1">
    <location>
        <begin position="1"/>
        <end position="25"/>
    </location>
</feature>
<evidence type="ECO:0000313" key="2">
    <source>
        <dbReference type="EMBL" id="KAK7013032.1"/>
    </source>
</evidence>